<comment type="similarity">
    <text evidence="3">In the C-terminal section; belongs to the TrpB family.</text>
</comment>
<comment type="cofactor">
    <cofactor evidence="1 13">
        <name>pyridoxal 5'-phosphate</name>
        <dbReference type="ChEBI" id="CHEBI:597326"/>
    </cofactor>
</comment>
<keyword evidence="10 13" id="KW-0057">Aromatic amino acid biosynthesis</keyword>
<dbReference type="InterPro" id="IPR036052">
    <property type="entry name" value="TrpB-like_PALP_sf"/>
</dbReference>
<gene>
    <name evidence="15" type="ORF">AnigIFM63604_008922</name>
    <name evidence="16" type="ORF">CAN33_008915</name>
</gene>
<dbReference type="HAMAP" id="MF_00133">
    <property type="entry name" value="Trp_synth_beta"/>
    <property type="match status" value="1"/>
</dbReference>
<dbReference type="CDD" id="cd04724">
    <property type="entry name" value="Tryptophan_synthase_alpha"/>
    <property type="match status" value="1"/>
</dbReference>
<dbReference type="InterPro" id="IPR011060">
    <property type="entry name" value="RibuloseP-bd_barrel"/>
</dbReference>
<dbReference type="Proteomes" id="UP001144191">
    <property type="component" value="Unassembled WGS sequence"/>
</dbReference>
<dbReference type="InterPro" id="IPR002028">
    <property type="entry name" value="Trp_synthase_suA"/>
</dbReference>
<dbReference type="GO" id="GO:0005737">
    <property type="term" value="C:cytoplasm"/>
    <property type="evidence" value="ECO:0007669"/>
    <property type="project" value="TreeGrafter"/>
</dbReference>
<dbReference type="InterPro" id="IPR023026">
    <property type="entry name" value="Trp_synth_beta/beta-like"/>
</dbReference>
<evidence type="ECO:0000256" key="6">
    <source>
        <dbReference type="ARBA" id="ARBA00018724"/>
    </source>
</evidence>
<dbReference type="InterPro" id="IPR006653">
    <property type="entry name" value="Trp_synth_b_CS"/>
</dbReference>
<dbReference type="Pfam" id="PF00291">
    <property type="entry name" value="PALP"/>
    <property type="match status" value="1"/>
</dbReference>
<keyword evidence="7 13" id="KW-0028">Amino-acid biosynthesis</keyword>
<keyword evidence="11 13" id="KW-0456">Lyase</keyword>
<evidence type="ECO:0000256" key="2">
    <source>
        <dbReference type="ARBA" id="ARBA00004733"/>
    </source>
</evidence>
<dbReference type="CDD" id="cd06446">
    <property type="entry name" value="Trp-synth_B"/>
    <property type="match status" value="1"/>
</dbReference>
<dbReference type="VEuPathDB" id="FungiDB:ASPNIDRAFT2_1105787"/>
<dbReference type="EC" id="4.2.1.20" evidence="5 13"/>
<evidence type="ECO:0000313" key="15">
    <source>
        <dbReference type="EMBL" id="GLA46135.1"/>
    </source>
</evidence>
<evidence type="ECO:0000313" key="16">
    <source>
        <dbReference type="EMBL" id="TPR09384.1"/>
    </source>
</evidence>
<dbReference type="Gene3D" id="3.40.50.1100">
    <property type="match status" value="2"/>
</dbReference>
<accession>A0A254TYB5</accession>
<dbReference type="VEuPathDB" id="FungiDB:ATCC64974_60670"/>
<evidence type="ECO:0000256" key="10">
    <source>
        <dbReference type="ARBA" id="ARBA00023141"/>
    </source>
</evidence>
<organism evidence="16 17">
    <name type="scientific">Aspergillus niger</name>
    <dbReference type="NCBI Taxonomy" id="5061"/>
    <lineage>
        <taxon>Eukaryota</taxon>
        <taxon>Fungi</taxon>
        <taxon>Dikarya</taxon>
        <taxon>Ascomycota</taxon>
        <taxon>Pezizomycotina</taxon>
        <taxon>Eurotiomycetes</taxon>
        <taxon>Eurotiomycetidae</taxon>
        <taxon>Eurotiales</taxon>
        <taxon>Aspergillaceae</taxon>
        <taxon>Aspergillus</taxon>
        <taxon>Aspergillus subgen. Circumdati</taxon>
    </lineage>
</organism>
<dbReference type="UniPathway" id="UPA00035">
    <property type="reaction ID" value="UER00044"/>
</dbReference>
<dbReference type="Gene3D" id="3.20.20.70">
    <property type="entry name" value="Aldolase class I"/>
    <property type="match status" value="1"/>
</dbReference>
<dbReference type="InterPro" id="IPR001926">
    <property type="entry name" value="TrpB-like_PALP"/>
</dbReference>
<evidence type="ECO:0000256" key="8">
    <source>
        <dbReference type="ARBA" id="ARBA00022822"/>
    </source>
</evidence>
<dbReference type="NCBIfam" id="TIGR00262">
    <property type="entry name" value="trpA"/>
    <property type="match status" value="1"/>
</dbReference>
<dbReference type="FunFam" id="3.40.50.1100:FF:000001">
    <property type="entry name" value="Tryptophan synthase beta chain"/>
    <property type="match status" value="1"/>
</dbReference>
<reference evidence="16" key="2">
    <citation type="submission" date="2019-02" db="EMBL/GenBank/DDBJ databases">
        <title>FDA dAtabase for Regulatory Grade micrObial Sequences (FDA-ARGOS): Supporting development and validation of Infectious Disease Dx tests.</title>
        <authorList>
            <person name="Kerrigan L."/>
            <person name="Tallon L.J."/>
            <person name="Sadzewicz L."/>
            <person name="Sengamalay N."/>
            <person name="Ott S."/>
            <person name="Godinez A."/>
            <person name="Nagaraj S."/>
            <person name="Vavikolanu K."/>
            <person name="Vyas G."/>
            <person name="Nadendla S."/>
            <person name="Aluvathingal J."/>
            <person name="Sichtig H."/>
        </authorList>
    </citation>
    <scope>NUCLEOTIDE SEQUENCE</scope>
    <source>
        <strain evidence="16">FDAARGOS_311</strain>
    </source>
</reference>
<dbReference type="SUPFAM" id="SSF51366">
    <property type="entry name" value="Ribulose-phoshate binding barrel"/>
    <property type="match status" value="1"/>
</dbReference>
<feature type="domain" description="Tryptophan synthase beta chain-like PALP" evidence="14">
    <location>
        <begin position="374"/>
        <end position="697"/>
    </location>
</feature>
<evidence type="ECO:0000256" key="13">
    <source>
        <dbReference type="RuleBase" id="RU003663"/>
    </source>
</evidence>
<comment type="caution">
    <text evidence="16">The sequence shown here is derived from an EMBL/GenBank/DDBJ whole genome shotgun (WGS) entry which is preliminary data.</text>
</comment>
<dbReference type="HAMAP" id="MF_00131">
    <property type="entry name" value="Trp_synth_alpha"/>
    <property type="match status" value="1"/>
</dbReference>
<comment type="catalytic activity">
    <reaction evidence="12 13">
        <text>(1S,2R)-1-C-(indol-3-yl)glycerol 3-phosphate + L-serine = D-glyceraldehyde 3-phosphate + L-tryptophan + H2O</text>
        <dbReference type="Rhea" id="RHEA:10532"/>
        <dbReference type="ChEBI" id="CHEBI:15377"/>
        <dbReference type="ChEBI" id="CHEBI:33384"/>
        <dbReference type="ChEBI" id="CHEBI:57912"/>
        <dbReference type="ChEBI" id="CHEBI:58866"/>
        <dbReference type="ChEBI" id="CHEBI:59776"/>
        <dbReference type="EC" id="4.2.1.20"/>
    </reaction>
</comment>
<evidence type="ECO:0000256" key="1">
    <source>
        <dbReference type="ARBA" id="ARBA00001933"/>
    </source>
</evidence>
<dbReference type="VEuPathDB" id="FungiDB:An02g02170"/>
<keyword evidence="9 13" id="KW-0663">Pyridoxal phosphate</keyword>
<dbReference type="InterPro" id="IPR006654">
    <property type="entry name" value="Trp_synth_beta"/>
</dbReference>
<dbReference type="Pfam" id="PF00290">
    <property type="entry name" value="Trp_syntA"/>
    <property type="match status" value="1"/>
</dbReference>
<dbReference type="VEuPathDB" id="FungiDB:M747DRAFT_291920"/>
<dbReference type="OrthoDB" id="10050244at2759"/>
<evidence type="ECO:0000256" key="7">
    <source>
        <dbReference type="ARBA" id="ARBA00022605"/>
    </source>
</evidence>
<proteinExistence type="inferred from homology"/>
<dbReference type="EMBL" id="BRPB01000006">
    <property type="protein sequence ID" value="GLA46135.1"/>
    <property type="molecule type" value="Genomic_DNA"/>
</dbReference>
<reference evidence="17" key="1">
    <citation type="submission" date="2018-10" db="EMBL/GenBank/DDBJ databases">
        <title>FDA dAtabase for Regulatory Grade micrObial Sequences (FDA-ARGOS): Supporting development and validation of Infectious Disease Dx tests.</title>
        <authorList>
            <person name="Kerrigan L."/>
            <person name="Tallon L."/>
            <person name="Sadzewicz L."/>
            <person name="Sengamalay N."/>
            <person name="Ott S."/>
            <person name="Godinez A."/>
            <person name="Nagaraj S."/>
            <person name="Vavikolanu K."/>
            <person name="Nadendla S."/>
            <person name="George J."/>
            <person name="Sichtig H."/>
        </authorList>
    </citation>
    <scope>NUCLEOTIDE SEQUENCE [LARGE SCALE GENOMIC DNA]</scope>
    <source>
        <strain evidence="17">FDAARGOS_311</strain>
    </source>
</reference>
<dbReference type="GO" id="GO:0004834">
    <property type="term" value="F:tryptophan synthase activity"/>
    <property type="evidence" value="ECO:0007669"/>
    <property type="project" value="UniProtKB-EC"/>
</dbReference>
<evidence type="ECO:0000256" key="11">
    <source>
        <dbReference type="ARBA" id="ARBA00023239"/>
    </source>
</evidence>
<reference evidence="15" key="3">
    <citation type="submission" date="2022-07" db="EMBL/GenBank/DDBJ databases">
        <title>Taxonomy of Aspergillus series Nigri: significant species reduction supported by multi-species coalescent approaches.</title>
        <authorList>
            <person name="Bian C."/>
            <person name="Kusuya Y."/>
            <person name="Sklenar F."/>
            <person name="D'hooge E."/>
            <person name="Yaguchi T."/>
            <person name="Takahashi H."/>
            <person name="Hubka V."/>
        </authorList>
    </citation>
    <scope>NUCLEOTIDE SEQUENCE</scope>
    <source>
        <strain evidence="15">IFM 63604</strain>
    </source>
</reference>
<dbReference type="EMBL" id="NKJJ02000003">
    <property type="protein sequence ID" value="TPR09384.1"/>
    <property type="molecule type" value="Genomic_DNA"/>
</dbReference>
<protein>
    <recommendedName>
        <fullName evidence="6 13">Tryptophan synthase</fullName>
        <ecNumber evidence="5 13">4.2.1.20</ecNumber>
    </recommendedName>
</protein>
<dbReference type="InterPro" id="IPR013785">
    <property type="entry name" value="Aldolase_TIM"/>
</dbReference>
<comment type="similarity">
    <text evidence="4">In the N-terminal section; belongs to the TrpA family.</text>
</comment>
<evidence type="ECO:0000256" key="9">
    <source>
        <dbReference type="ARBA" id="ARBA00022898"/>
    </source>
</evidence>
<dbReference type="PROSITE" id="PS00167">
    <property type="entry name" value="TRP_SYNTHASE_ALPHA"/>
    <property type="match status" value="1"/>
</dbReference>
<evidence type="ECO:0000256" key="12">
    <source>
        <dbReference type="ARBA" id="ARBA00049047"/>
    </source>
</evidence>
<sequence length="723" mass="77464">MDGIKNAFARAKQEKRAALVAYFTAGYPTVEETVDVLMGLENGGADIIEMGVPFTDPIADGPTIQKANTQALANGVTIPMVLDQVRAARSRGLRAPVLLMGYYNPLMQYGEELMLQHCKEAGVNGFIMVDLPPEEAVRFRDLCASAGLSYVPLIAPATSESRMKLLCKIADSFIYVVSRMGVTGATGKLSSNLPELLSRVHTWSGNVPTALGFGVSTREHFLSVQNISEGVVIGSQIITVLGDAPAGQAAKHAQDYLTSVTGRRLERDAQGKVTGSVNVLDPVLKEAPPALSQPTDVITNDDTPAGPGLVDQIEALNGSGDPALIPSRFGEFGGQYVPESLMDCLAELERGFDEARNDPKFWEEYRSYYPYMGRPSSLHLADRLTEHVGGANIWLKREDLNHTGSHKINNALGQILLARRLGKKRIIAETGAGQHGVATATVCAKFGMECVVYMGAEDVRRQALNVFRMRLLGASVVAVDAGSRTLRDAVNEALRAWVVHLDTTHYIIGSAIGPHPFPTIVRTFQSVIGDETKEQMKTLIGKLPDAVVACVGGGSNAVGMFYPFSNDPSVKLLGVEAGGDGVDTDRHSATLSGGSKGVFHGVRTYVLQDKHGQISETHSISAGLDYPGVGPELSNWKDSDRAKFIAATDAEALTGFRALAQTEGIIPALESSHAVFGAMELAKSMKKGDNIVLNLSGRGDKDVQSVADELPRLGPKIGWDLRF</sequence>
<dbReference type="Proteomes" id="UP000197666">
    <property type="component" value="Unassembled WGS sequence"/>
</dbReference>
<dbReference type="AlphaFoldDB" id="A0A254TYB5"/>
<comment type="pathway">
    <text evidence="2 13">Amino-acid biosynthesis; L-tryptophan biosynthesis; L-tryptophan from chorismate: step 5/5.</text>
</comment>
<dbReference type="eggNOG" id="KOG4175">
    <property type="taxonomic scope" value="Eukaryota"/>
</dbReference>
<dbReference type="SUPFAM" id="SSF53686">
    <property type="entry name" value="Tryptophan synthase beta subunit-like PLP-dependent enzymes"/>
    <property type="match status" value="1"/>
</dbReference>
<evidence type="ECO:0000256" key="3">
    <source>
        <dbReference type="ARBA" id="ARBA00005761"/>
    </source>
</evidence>
<evidence type="ECO:0000313" key="17">
    <source>
        <dbReference type="Proteomes" id="UP000197666"/>
    </source>
</evidence>
<evidence type="ECO:0000256" key="5">
    <source>
        <dbReference type="ARBA" id="ARBA00012043"/>
    </source>
</evidence>
<dbReference type="FunFam" id="3.20.20.70:FF:000151">
    <property type="entry name" value="Tryptophan synthase"/>
    <property type="match status" value="1"/>
</dbReference>
<dbReference type="NCBIfam" id="TIGR00263">
    <property type="entry name" value="trpB"/>
    <property type="match status" value="1"/>
</dbReference>
<dbReference type="eggNOG" id="KOG1395">
    <property type="taxonomic scope" value="Eukaryota"/>
</dbReference>
<dbReference type="InterPro" id="IPR018204">
    <property type="entry name" value="Trp_synthase_alpha_AS"/>
</dbReference>
<name>A0A254TYB5_ASPNG</name>
<evidence type="ECO:0000259" key="14">
    <source>
        <dbReference type="Pfam" id="PF00291"/>
    </source>
</evidence>
<keyword evidence="8 13" id="KW-0822">Tryptophan biosynthesis</keyword>
<dbReference type="PANTHER" id="PTHR48077:SF3">
    <property type="entry name" value="TRYPTOPHAN SYNTHASE"/>
    <property type="match status" value="1"/>
</dbReference>
<dbReference type="FunFam" id="3.40.50.1100:FF:000004">
    <property type="entry name" value="Tryptophan synthase beta chain"/>
    <property type="match status" value="1"/>
</dbReference>
<dbReference type="PROSITE" id="PS00168">
    <property type="entry name" value="TRP_SYNTHASE_BETA"/>
    <property type="match status" value="1"/>
</dbReference>
<dbReference type="PANTHER" id="PTHR48077">
    <property type="entry name" value="TRYPTOPHAN SYNTHASE-RELATED"/>
    <property type="match status" value="1"/>
</dbReference>
<evidence type="ECO:0000256" key="4">
    <source>
        <dbReference type="ARBA" id="ARBA00006095"/>
    </source>
</evidence>